<dbReference type="EMBL" id="JADIMT010000003">
    <property type="protein sequence ID" value="MBO8435370.1"/>
    <property type="molecule type" value="Genomic_DNA"/>
</dbReference>
<proteinExistence type="predicted"/>
<keyword evidence="1" id="KW-0732">Signal</keyword>
<feature type="chain" id="PRO_5039250236" evidence="1">
    <location>
        <begin position="24"/>
        <end position="350"/>
    </location>
</feature>
<comment type="caution">
    <text evidence="2">The sequence shown here is derived from an EMBL/GenBank/DDBJ whole genome shotgun (WGS) entry which is preliminary data.</text>
</comment>
<reference evidence="2" key="1">
    <citation type="submission" date="2020-10" db="EMBL/GenBank/DDBJ databases">
        <authorList>
            <person name="Gilroy R."/>
        </authorList>
    </citation>
    <scope>NUCLEOTIDE SEQUENCE</scope>
    <source>
        <strain evidence="2">7293</strain>
    </source>
</reference>
<protein>
    <submittedName>
        <fullName evidence="2">Uncharacterized protein</fullName>
    </submittedName>
</protein>
<evidence type="ECO:0000256" key="1">
    <source>
        <dbReference type="SAM" id="SignalP"/>
    </source>
</evidence>
<gene>
    <name evidence="2" type="ORF">IAA97_00095</name>
</gene>
<organism evidence="2 3">
    <name type="scientific">Candidatus Ornithospirochaeta stercoripullorum</name>
    <dbReference type="NCBI Taxonomy" id="2840899"/>
    <lineage>
        <taxon>Bacteria</taxon>
        <taxon>Pseudomonadati</taxon>
        <taxon>Spirochaetota</taxon>
        <taxon>Spirochaetia</taxon>
        <taxon>Spirochaetales</taxon>
        <taxon>Spirochaetaceae</taxon>
        <taxon>Spirochaetaceae incertae sedis</taxon>
        <taxon>Candidatus Ornithospirochaeta</taxon>
    </lineage>
</organism>
<sequence>MKKLSIIILSVICLVAGFTACTAGNTLPPPPSIDRTPYDVDTSSELILMLSESGQARLTNDITLDALPLDADSPAETTIDLNGNELTFATEDTMVIPEGKSLKIENGDIITTFSSPDLVQVVFRVGKDSKLEFDGVNYKAASSGILPSDNAEVVINDSVLEIAGAWGISTNAGNPEGYSVSIRITDSEISETTRTGTAVMLNTPTDLWIENSTITGGRQGVILRGGNGTFINSRIISRGEFDTGDQYYLDGTWATGNRVPMAALTVGNTSTDAYKYSTVCTIDDATELVMTDSGEYEDGRAFEIYVGSLATDSELTVTLSVPSDIEQYIKGNNSCWCGANITLNEEKLTK</sequence>
<accession>A0A9D9E018</accession>
<name>A0A9D9E018_9SPIO</name>
<dbReference type="AlphaFoldDB" id="A0A9D9E018"/>
<dbReference type="Proteomes" id="UP000823615">
    <property type="component" value="Unassembled WGS sequence"/>
</dbReference>
<reference evidence="2" key="2">
    <citation type="journal article" date="2021" name="PeerJ">
        <title>Extensive microbial diversity within the chicken gut microbiome revealed by metagenomics and culture.</title>
        <authorList>
            <person name="Gilroy R."/>
            <person name="Ravi A."/>
            <person name="Getino M."/>
            <person name="Pursley I."/>
            <person name="Horton D.L."/>
            <person name="Alikhan N.F."/>
            <person name="Baker D."/>
            <person name="Gharbi K."/>
            <person name="Hall N."/>
            <person name="Watson M."/>
            <person name="Adriaenssens E.M."/>
            <person name="Foster-Nyarko E."/>
            <person name="Jarju S."/>
            <person name="Secka A."/>
            <person name="Antonio M."/>
            <person name="Oren A."/>
            <person name="Chaudhuri R.R."/>
            <person name="La Ragione R."/>
            <person name="Hildebrand F."/>
            <person name="Pallen M.J."/>
        </authorList>
    </citation>
    <scope>NUCLEOTIDE SEQUENCE</scope>
    <source>
        <strain evidence="2">7293</strain>
    </source>
</reference>
<evidence type="ECO:0000313" key="2">
    <source>
        <dbReference type="EMBL" id="MBO8435370.1"/>
    </source>
</evidence>
<evidence type="ECO:0000313" key="3">
    <source>
        <dbReference type="Proteomes" id="UP000823615"/>
    </source>
</evidence>
<dbReference type="PROSITE" id="PS51257">
    <property type="entry name" value="PROKAR_LIPOPROTEIN"/>
    <property type="match status" value="1"/>
</dbReference>
<dbReference type="SUPFAM" id="SSF51126">
    <property type="entry name" value="Pectin lyase-like"/>
    <property type="match status" value="1"/>
</dbReference>
<dbReference type="InterPro" id="IPR011050">
    <property type="entry name" value="Pectin_lyase_fold/virulence"/>
</dbReference>
<feature type="signal peptide" evidence="1">
    <location>
        <begin position="1"/>
        <end position="23"/>
    </location>
</feature>